<evidence type="ECO:0000313" key="10">
    <source>
        <dbReference type="Proteomes" id="UP000297975"/>
    </source>
</evidence>
<comment type="similarity">
    <text evidence="1 7">Belongs to the peptidase S8 family.</text>
</comment>
<dbReference type="GO" id="GO:0006508">
    <property type="term" value="P:proteolysis"/>
    <property type="evidence" value="ECO:0007669"/>
    <property type="project" value="UniProtKB-KW"/>
</dbReference>
<feature type="domain" description="SLH" evidence="8">
    <location>
        <begin position="596"/>
        <end position="659"/>
    </location>
</feature>
<organism evidence="9 10">
    <name type="scientific">Filobacillus milosensis</name>
    <dbReference type="NCBI Taxonomy" id="94137"/>
    <lineage>
        <taxon>Bacteria</taxon>
        <taxon>Bacillati</taxon>
        <taxon>Bacillota</taxon>
        <taxon>Bacilli</taxon>
        <taxon>Bacillales</taxon>
        <taxon>Bacillaceae</taxon>
        <taxon>Filobacillus</taxon>
    </lineage>
</organism>
<dbReference type="Proteomes" id="UP000297975">
    <property type="component" value="Unassembled WGS sequence"/>
</dbReference>
<dbReference type="AlphaFoldDB" id="A0A4Y8III2"/>
<reference evidence="9 10" key="1">
    <citation type="submission" date="2019-03" db="EMBL/GenBank/DDBJ databases">
        <authorList>
            <person name="He R.-H."/>
        </authorList>
    </citation>
    <scope>NUCLEOTIDE SEQUENCE [LARGE SCALE GENOMIC DNA]</scope>
    <source>
        <strain evidence="10">SH 714</strain>
    </source>
</reference>
<name>A0A4Y8III2_9BACI</name>
<dbReference type="InterPro" id="IPR022398">
    <property type="entry name" value="Peptidase_S8_His-AS"/>
</dbReference>
<dbReference type="PROSITE" id="PS51272">
    <property type="entry name" value="SLH"/>
    <property type="match status" value="1"/>
</dbReference>
<dbReference type="PANTHER" id="PTHR43806:SF65">
    <property type="entry name" value="SERINE PROTEASE APRX"/>
    <property type="match status" value="1"/>
</dbReference>
<dbReference type="PROSITE" id="PS00138">
    <property type="entry name" value="SUBTILASE_SER"/>
    <property type="match status" value="1"/>
</dbReference>
<dbReference type="InterPro" id="IPR023828">
    <property type="entry name" value="Peptidase_S8_Ser-AS"/>
</dbReference>
<dbReference type="PROSITE" id="PS51892">
    <property type="entry name" value="SUBTILASE"/>
    <property type="match status" value="1"/>
</dbReference>
<dbReference type="InterPro" id="IPR000209">
    <property type="entry name" value="Peptidase_S8/S53_dom"/>
</dbReference>
<evidence type="ECO:0000313" key="9">
    <source>
        <dbReference type="EMBL" id="TFB18932.1"/>
    </source>
</evidence>
<dbReference type="InterPro" id="IPR036852">
    <property type="entry name" value="Peptidase_S8/S53_dom_sf"/>
</dbReference>
<evidence type="ECO:0000256" key="1">
    <source>
        <dbReference type="ARBA" id="ARBA00011073"/>
    </source>
</evidence>
<dbReference type="SUPFAM" id="SSF52743">
    <property type="entry name" value="Subtilisin-like"/>
    <property type="match status" value="1"/>
</dbReference>
<dbReference type="OrthoDB" id="9798386at2"/>
<proteinExistence type="inferred from homology"/>
<evidence type="ECO:0000259" key="8">
    <source>
        <dbReference type="PROSITE" id="PS51272"/>
    </source>
</evidence>
<feature type="active site" description="Charge relay system" evidence="6 7">
    <location>
        <position position="145"/>
    </location>
</feature>
<evidence type="ECO:0000256" key="2">
    <source>
        <dbReference type="ARBA" id="ARBA00022670"/>
    </source>
</evidence>
<keyword evidence="10" id="KW-1185">Reference proteome</keyword>
<sequence length="811" mass="86655">MVMALFLPLSPQTSQAGSLAHLGDSLEAKLSTVDDGELVEVVITYKQDGPVTTSQKSFLEGLGIDTGLYMESLPIAGVLATKSHIEKLQQNEEVLSIFLNKELEYYNAESNDITGVSRLQTDTKFHKENNGLPFTGKGIGVVVNDSGVDGLHKDLEYGSHLVENVLATTNLNALEPELLPITYQEGIVNTDTNSGHGTHVAGTVGGTGAHSGGKYAGVAPGADLVGYGSGAALFILDAIGGFDYAVTHQSEFNIRVITNSWGSSGDFDPLNPVNVASKKAYERGITVLFAAGNDGPGENTHNPYAKAPWVISVGAGEKDGTLADFSSRGTKGVGGTFEMDGQTWTWKDEPTVVAPGVDIISAKTTSPLAVLSAETDAEMIETAYLPYYTVMSGTSMATPHVAGITALMLEADPTLTPDEIKEILKQTATNMSGHESWEVGSGYVNAYAALDQVVFNKAYGQTINANREFNSSVNVNAETEAFTVDYNPVTYVSDNTHTFTVEEGMNSINAKVDAEGVIGATGNPVNLVLVDPKGNEYSSGISVLFTLYFDRTVIVNNPMPGEWEAKLVGLRGAEENPQGTALPEEIHGTIKQTSISGYSGLNDIEGDPAEDAIKLAVSERLVDGYSSGKYKPQKQLNRGELAKYLLMGANIRQNLNQLDKVSDLSSDLQPYASAVIAQGAALRDDKQHQDGVMLLDNGAFNENGSVSRAELAYSFVQALGLGEDANDFTGDVTVQYKGERIVLDDQDEIPEHLKGYVQLALDLNILNANFEVNQGPYDLEPEITATFSPKQNVSRGEYAVASTRYQAASFK</sequence>
<comment type="caution">
    <text evidence="9">The sequence shown here is derived from an EMBL/GenBank/DDBJ whole genome shotgun (WGS) entry which is preliminary data.</text>
</comment>
<dbReference type="EMBL" id="SOPW01000012">
    <property type="protein sequence ID" value="TFB18932.1"/>
    <property type="molecule type" value="Genomic_DNA"/>
</dbReference>
<evidence type="ECO:0000256" key="5">
    <source>
        <dbReference type="ARBA" id="ARBA00022825"/>
    </source>
</evidence>
<keyword evidence="5 7" id="KW-0720">Serine protease</keyword>
<dbReference type="PANTHER" id="PTHR43806">
    <property type="entry name" value="PEPTIDASE S8"/>
    <property type="match status" value="1"/>
</dbReference>
<feature type="active site" description="Charge relay system" evidence="6 7">
    <location>
        <position position="196"/>
    </location>
</feature>
<evidence type="ECO:0000256" key="7">
    <source>
        <dbReference type="PROSITE-ProRule" id="PRU01240"/>
    </source>
</evidence>
<dbReference type="PRINTS" id="PR00723">
    <property type="entry name" value="SUBTILISIN"/>
</dbReference>
<dbReference type="Gene3D" id="3.40.50.200">
    <property type="entry name" value="Peptidase S8/S53 domain"/>
    <property type="match status" value="1"/>
</dbReference>
<evidence type="ECO:0000256" key="4">
    <source>
        <dbReference type="ARBA" id="ARBA00022801"/>
    </source>
</evidence>
<evidence type="ECO:0000256" key="3">
    <source>
        <dbReference type="ARBA" id="ARBA00022729"/>
    </source>
</evidence>
<keyword evidence="3" id="KW-0732">Signal</keyword>
<dbReference type="Pfam" id="PF00395">
    <property type="entry name" value="SLH"/>
    <property type="match status" value="1"/>
</dbReference>
<dbReference type="InterPro" id="IPR001119">
    <property type="entry name" value="SLH_dom"/>
</dbReference>
<keyword evidence="2 7" id="KW-0645">Protease</keyword>
<dbReference type="InterPro" id="IPR050131">
    <property type="entry name" value="Peptidase_S8_subtilisin-like"/>
</dbReference>
<dbReference type="InterPro" id="IPR015500">
    <property type="entry name" value="Peptidase_S8_subtilisin-rel"/>
</dbReference>
<dbReference type="GO" id="GO:0004252">
    <property type="term" value="F:serine-type endopeptidase activity"/>
    <property type="evidence" value="ECO:0007669"/>
    <property type="project" value="UniProtKB-UniRule"/>
</dbReference>
<gene>
    <name evidence="9" type="ORF">E3U55_11315</name>
</gene>
<dbReference type="Pfam" id="PF00082">
    <property type="entry name" value="Peptidase_S8"/>
    <property type="match status" value="1"/>
</dbReference>
<protein>
    <submittedName>
        <fullName evidence="9">Peptidase S8</fullName>
    </submittedName>
</protein>
<evidence type="ECO:0000256" key="6">
    <source>
        <dbReference type="PIRSR" id="PIRSR615500-1"/>
    </source>
</evidence>
<accession>A0A4Y8III2</accession>
<feature type="active site" description="Charge relay system" evidence="6 7">
    <location>
        <position position="395"/>
    </location>
</feature>
<dbReference type="PROSITE" id="PS00137">
    <property type="entry name" value="SUBTILASE_HIS"/>
    <property type="match status" value="1"/>
</dbReference>
<keyword evidence="4 7" id="KW-0378">Hydrolase</keyword>